<evidence type="ECO:0000256" key="1">
    <source>
        <dbReference type="ARBA" id="ARBA00003531"/>
    </source>
</evidence>
<evidence type="ECO:0000256" key="6">
    <source>
        <dbReference type="ARBA" id="ARBA00022741"/>
    </source>
</evidence>
<keyword evidence="11" id="KW-0963">Cytoplasm</keyword>
<dbReference type="FunFam" id="3.30.63.10:FF:000002">
    <property type="entry name" value="Guanylate kinase 1"/>
    <property type="match status" value="1"/>
</dbReference>
<keyword evidence="8 11" id="KW-0067">ATP-binding</keyword>
<evidence type="ECO:0000256" key="10">
    <source>
        <dbReference type="ARBA" id="ARBA00048594"/>
    </source>
</evidence>
<evidence type="ECO:0000259" key="12">
    <source>
        <dbReference type="PROSITE" id="PS50052"/>
    </source>
</evidence>
<evidence type="ECO:0000256" key="11">
    <source>
        <dbReference type="HAMAP-Rule" id="MF_00328"/>
    </source>
</evidence>
<evidence type="ECO:0000256" key="9">
    <source>
        <dbReference type="ARBA" id="ARBA00030128"/>
    </source>
</evidence>
<dbReference type="PANTHER" id="PTHR23117:SF13">
    <property type="entry name" value="GUANYLATE KINASE"/>
    <property type="match status" value="1"/>
</dbReference>
<comment type="caution">
    <text evidence="13">The sequence shown here is derived from an EMBL/GenBank/DDBJ whole genome shotgun (WGS) entry which is preliminary data.</text>
</comment>
<feature type="binding site" evidence="11">
    <location>
        <begin position="11"/>
        <end position="18"/>
    </location>
    <ligand>
        <name>ATP</name>
        <dbReference type="ChEBI" id="CHEBI:30616"/>
    </ligand>
</feature>
<dbReference type="PROSITE" id="PS50052">
    <property type="entry name" value="GUANYLATE_KINASE_2"/>
    <property type="match status" value="1"/>
</dbReference>
<dbReference type="InterPro" id="IPR008145">
    <property type="entry name" value="GK/Ca_channel_bsu"/>
</dbReference>
<reference evidence="13" key="2">
    <citation type="journal article" date="2021" name="PeerJ">
        <title>Extensive microbial diversity within the chicken gut microbiome revealed by metagenomics and culture.</title>
        <authorList>
            <person name="Gilroy R."/>
            <person name="Ravi A."/>
            <person name="Getino M."/>
            <person name="Pursley I."/>
            <person name="Horton D.L."/>
            <person name="Alikhan N.F."/>
            <person name="Baker D."/>
            <person name="Gharbi K."/>
            <person name="Hall N."/>
            <person name="Watson M."/>
            <person name="Adriaenssens E.M."/>
            <person name="Foster-Nyarko E."/>
            <person name="Jarju S."/>
            <person name="Secka A."/>
            <person name="Antonio M."/>
            <person name="Oren A."/>
            <person name="Chaudhuri R.R."/>
            <person name="La Ragione R."/>
            <person name="Hildebrand F."/>
            <person name="Pallen M.J."/>
        </authorList>
    </citation>
    <scope>NUCLEOTIDE SEQUENCE</scope>
    <source>
        <strain evidence="13">CHK195-11698</strain>
    </source>
</reference>
<dbReference type="GO" id="GO:0005524">
    <property type="term" value="F:ATP binding"/>
    <property type="evidence" value="ECO:0007669"/>
    <property type="project" value="UniProtKB-UniRule"/>
</dbReference>
<gene>
    <name evidence="11 13" type="primary">gmk</name>
    <name evidence="13" type="ORF">IAD15_05840</name>
</gene>
<comment type="catalytic activity">
    <reaction evidence="10 11">
        <text>GMP + ATP = GDP + ADP</text>
        <dbReference type="Rhea" id="RHEA:20780"/>
        <dbReference type="ChEBI" id="CHEBI:30616"/>
        <dbReference type="ChEBI" id="CHEBI:58115"/>
        <dbReference type="ChEBI" id="CHEBI:58189"/>
        <dbReference type="ChEBI" id="CHEBI:456216"/>
        <dbReference type="EC" id="2.7.4.8"/>
    </reaction>
</comment>
<evidence type="ECO:0000313" key="13">
    <source>
        <dbReference type="EMBL" id="HIU13574.1"/>
    </source>
</evidence>
<keyword evidence="5 11" id="KW-0808">Transferase</keyword>
<evidence type="ECO:0000256" key="5">
    <source>
        <dbReference type="ARBA" id="ARBA00022679"/>
    </source>
</evidence>
<dbReference type="SUPFAM" id="SSF52540">
    <property type="entry name" value="P-loop containing nucleoside triphosphate hydrolases"/>
    <property type="match status" value="1"/>
</dbReference>
<dbReference type="EMBL" id="DVMJ01000051">
    <property type="protein sequence ID" value="HIU13574.1"/>
    <property type="molecule type" value="Genomic_DNA"/>
</dbReference>
<organism evidence="13 14">
    <name type="scientific">Candidatus Fimiplasma intestinipullorum</name>
    <dbReference type="NCBI Taxonomy" id="2840825"/>
    <lineage>
        <taxon>Bacteria</taxon>
        <taxon>Bacillati</taxon>
        <taxon>Bacillota</taxon>
        <taxon>Clostridia</taxon>
        <taxon>Eubacteriales</taxon>
        <taxon>Candidatus Fimiplasma</taxon>
    </lineage>
</organism>
<evidence type="ECO:0000256" key="3">
    <source>
        <dbReference type="ARBA" id="ARBA00012961"/>
    </source>
</evidence>
<dbReference type="PROSITE" id="PS00856">
    <property type="entry name" value="GUANYLATE_KINASE_1"/>
    <property type="match status" value="1"/>
</dbReference>
<evidence type="ECO:0000256" key="7">
    <source>
        <dbReference type="ARBA" id="ARBA00022777"/>
    </source>
</evidence>
<evidence type="ECO:0000313" key="14">
    <source>
        <dbReference type="Proteomes" id="UP000824175"/>
    </source>
</evidence>
<dbReference type="CDD" id="cd00071">
    <property type="entry name" value="GMPK"/>
    <property type="match status" value="1"/>
</dbReference>
<keyword evidence="7 11" id="KW-0418">Kinase</keyword>
<keyword evidence="6 11" id="KW-0547">Nucleotide-binding</keyword>
<dbReference type="Gene3D" id="3.40.50.300">
    <property type="entry name" value="P-loop containing nucleotide triphosphate hydrolases"/>
    <property type="match status" value="1"/>
</dbReference>
<protein>
    <recommendedName>
        <fullName evidence="4 11">Guanylate kinase</fullName>
        <ecNumber evidence="3 11">2.7.4.8</ecNumber>
    </recommendedName>
    <alternativeName>
        <fullName evidence="9 11">GMP kinase</fullName>
    </alternativeName>
</protein>
<reference evidence="13" key="1">
    <citation type="submission" date="2020-10" db="EMBL/GenBank/DDBJ databases">
        <authorList>
            <person name="Gilroy R."/>
        </authorList>
    </citation>
    <scope>NUCLEOTIDE SEQUENCE</scope>
    <source>
        <strain evidence="13">CHK195-11698</strain>
    </source>
</reference>
<dbReference type="GO" id="GO:0004385">
    <property type="term" value="F:GMP kinase activity"/>
    <property type="evidence" value="ECO:0007669"/>
    <property type="project" value="UniProtKB-UniRule"/>
</dbReference>
<dbReference type="Pfam" id="PF00625">
    <property type="entry name" value="Guanylate_kin"/>
    <property type="match status" value="1"/>
</dbReference>
<dbReference type="InterPro" id="IPR020590">
    <property type="entry name" value="Guanylate_kinase_CS"/>
</dbReference>
<evidence type="ECO:0000256" key="2">
    <source>
        <dbReference type="ARBA" id="ARBA00005790"/>
    </source>
</evidence>
<dbReference type="InterPro" id="IPR008144">
    <property type="entry name" value="Guanylate_kin-like_dom"/>
</dbReference>
<dbReference type="InterPro" id="IPR017665">
    <property type="entry name" value="Guanylate_kinase"/>
</dbReference>
<dbReference type="Proteomes" id="UP000824175">
    <property type="component" value="Unassembled WGS sequence"/>
</dbReference>
<evidence type="ECO:0000256" key="4">
    <source>
        <dbReference type="ARBA" id="ARBA00016296"/>
    </source>
</evidence>
<evidence type="ECO:0000256" key="8">
    <source>
        <dbReference type="ARBA" id="ARBA00022840"/>
    </source>
</evidence>
<comment type="function">
    <text evidence="1 11">Essential for recycling GMP and indirectly, cGMP.</text>
</comment>
<dbReference type="EC" id="2.7.4.8" evidence="3 11"/>
<dbReference type="HAMAP" id="MF_00328">
    <property type="entry name" value="Guanylate_kinase"/>
    <property type="match status" value="1"/>
</dbReference>
<comment type="similarity">
    <text evidence="2 11">Belongs to the guanylate kinase family.</text>
</comment>
<dbReference type="GO" id="GO:0005829">
    <property type="term" value="C:cytosol"/>
    <property type="evidence" value="ECO:0007669"/>
    <property type="project" value="TreeGrafter"/>
</dbReference>
<accession>A0A9D1HQE6</accession>
<proteinExistence type="inferred from homology"/>
<dbReference type="PANTHER" id="PTHR23117">
    <property type="entry name" value="GUANYLATE KINASE-RELATED"/>
    <property type="match status" value="1"/>
</dbReference>
<name>A0A9D1HQE6_9FIRM</name>
<feature type="domain" description="Guanylate kinase-like" evidence="12">
    <location>
        <begin position="4"/>
        <end position="183"/>
    </location>
</feature>
<dbReference type="NCBIfam" id="TIGR03263">
    <property type="entry name" value="guanyl_kin"/>
    <property type="match status" value="1"/>
</dbReference>
<dbReference type="InterPro" id="IPR027417">
    <property type="entry name" value="P-loop_NTPase"/>
</dbReference>
<comment type="subcellular location">
    <subcellularLocation>
        <location evidence="11">Cytoplasm</location>
    </subcellularLocation>
</comment>
<dbReference type="SMART" id="SM00072">
    <property type="entry name" value="GuKc"/>
    <property type="match status" value="1"/>
</dbReference>
<dbReference type="AlphaFoldDB" id="A0A9D1HQE6"/>
<sequence>MTRGILIILSGPSGVGKGTVRQVLFEHQELGLHYSISMTTRKPRPGEVDGRDYFFVDQQTFEKTIAEDGFLEYATFVSHSYGTPKAYVEKLLEEGKNVLLEIEMQGALQVMKKCPDALSIFLLPPSLEELERRIRHRGTEAEEVIRQRMETARKEMNMKDHYQYQVVNQTVEQASNEIAAIILKNMKK</sequence>
<dbReference type="Gene3D" id="3.30.63.10">
    <property type="entry name" value="Guanylate Kinase phosphate binding domain"/>
    <property type="match status" value="1"/>
</dbReference>